<accession>A0A448MX15</accession>
<keyword evidence="2" id="KW-1185">Reference proteome</keyword>
<dbReference type="AlphaFoldDB" id="A0A448MX15"/>
<gene>
    <name evidence="1" type="ORF">NCTC12967_00938</name>
</gene>
<protein>
    <recommendedName>
        <fullName evidence="3">GRAM domain-containing protein</fullName>
    </recommendedName>
</protein>
<evidence type="ECO:0000313" key="2">
    <source>
        <dbReference type="Proteomes" id="UP000273044"/>
    </source>
</evidence>
<organism evidence="1 2">
    <name type="scientific">Arachnia propionica</name>
    <dbReference type="NCBI Taxonomy" id="1750"/>
    <lineage>
        <taxon>Bacteria</taxon>
        <taxon>Bacillati</taxon>
        <taxon>Actinomycetota</taxon>
        <taxon>Actinomycetes</taxon>
        <taxon>Propionibacteriales</taxon>
        <taxon>Propionibacteriaceae</taxon>
        <taxon>Arachnia</taxon>
    </lineage>
</organism>
<evidence type="ECO:0008006" key="3">
    <source>
        <dbReference type="Google" id="ProtNLM"/>
    </source>
</evidence>
<dbReference type="EMBL" id="LR134406">
    <property type="protein sequence ID" value="VEH69664.1"/>
    <property type="molecule type" value="Genomic_DNA"/>
</dbReference>
<proteinExistence type="predicted"/>
<reference evidence="1 2" key="1">
    <citation type="submission" date="2018-12" db="EMBL/GenBank/DDBJ databases">
        <authorList>
            <consortium name="Pathogen Informatics"/>
        </authorList>
    </citation>
    <scope>NUCLEOTIDE SEQUENCE [LARGE SCALE GENOMIC DNA]</scope>
    <source>
        <strain evidence="1 2">NCTC12967</strain>
    </source>
</reference>
<evidence type="ECO:0000313" key="1">
    <source>
        <dbReference type="EMBL" id="VEH69664.1"/>
    </source>
</evidence>
<dbReference type="Proteomes" id="UP000273044">
    <property type="component" value="Chromosome"/>
</dbReference>
<name>A0A448MX15_9ACTN</name>
<sequence length="131" mass="14290">MMSLTPDAPILLRVPANHLDQPGSLTERILAMPAVLTGARGRVARGGHLLVTASEVIFEPHSFNLNNERSQLRIPVAEITGARLRTVVITATVVLSTIRGIDLEFVSWSRKKIIAAIQQARTAQGLPHWQA</sequence>